<evidence type="ECO:0000256" key="4">
    <source>
        <dbReference type="ARBA" id="ARBA00022833"/>
    </source>
</evidence>
<evidence type="ECO:0000313" key="8">
    <source>
        <dbReference type="EMBL" id="KAK2083213.1"/>
    </source>
</evidence>
<evidence type="ECO:0000256" key="3">
    <source>
        <dbReference type="ARBA" id="ARBA00022771"/>
    </source>
</evidence>
<dbReference type="PANTHER" id="PTHR23235:SF46">
    <property type="entry name" value="KRUEPPEL-LIKE FACTOR 8"/>
    <property type="match status" value="1"/>
</dbReference>
<keyword evidence="3 5" id="KW-0863">Zinc-finger</keyword>
<evidence type="ECO:0000256" key="1">
    <source>
        <dbReference type="ARBA" id="ARBA00022723"/>
    </source>
</evidence>
<evidence type="ECO:0000256" key="5">
    <source>
        <dbReference type="PROSITE-ProRule" id="PRU00042"/>
    </source>
</evidence>
<dbReference type="InterPro" id="IPR013087">
    <property type="entry name" value="Znf_C2H2_type"/>
</dbReference>
<keyword evidence="1" id="KW-0479">Metal-binding</keyword>
<dbReference type="PROSITE" id="PS00028">
    <property type="entry name" value="ZINC_FINGER_C2H2_1"/>
    <property type="match status" value="1"/>
</dbReference>
<evidence type="ECO:0000313" key="9">
    <source>
        <dbReference type="Proteomes" id="UP001266305"/>
    </source>
</evidence>
<evidence type="ECO:0000256" key="6">
    <source>
        <dbReference type="SAM" id="MobiDB-lite"/>
    </source>
</evidence>
<organism evidence="8 9">
    <name type="scientific">Saguinus oedipus</name>
    <name type="common">Cotton-top tamarin</name>
    <name type="synonym">Oedipomidas oedipus</name>
    <dbReference type="NCBI Taxonomy" id="9490"/>
    <lineage>
        <taxon>Eukaryota</taxon>
        <taxon>Metazoa</taxon>
        <taxon>Chordata</taxon>
        <taxon>Craniata</taxon>
        <taxon>Vertebrata</taxon>
        <taxon>Euteleostomi</taxon>
        <taxon>Mammalia</taxon>
        <taxon>Eutheria</taxon>
        <taxon>Euarchontoglires</taxon>
        <taxon>Primates</taxon>
        <taxon>Haplorrhini</taxon>
        <taxon>Platyrrhini</taxon>
        <taxon>Cebidae</taxon>
        <taxon>Callitrichinae</taxon>
        <taxon>Saguinus</taxon>
    </lineage>
</organism>
<feature type="region of interest" description="Disordered" evidence="6">
    <location>
        <begin position="215"/>
        <end position="248"/>
    </location>
</feature>
<feature type="region of interest" description="Disordered" evidence="6">
    <location>
        <begin position="11"/>
        <end position="35"/>
    </location>
</feature>
<dbReference type="Gene3D" id="3.30.160.60">
    <property type="entry name" value="Classic Zinc Finger"/>
    <property type="match status" value="1"/>
</dbReference>
<protein>
    <submittedName>
        <fullName evidence="8">Krueppel-like factor 8</fullName>
    </submittedName>
</protein>
<evidence type="ECO:0000256" key="2">
    <source>
        <dbReference type="ARBA" id="ARBA00022737"/>
    </source>
</evidence>
<evidence type="ECO:0000259" key="7">
    <source>
        <dbReference type="PROSITE" id="PS50157"/>
    </source>
</evidence>
<keyword evidence="2" id="KW-0677">Repeat</keyword>
<name>A0ABQ9TFG8_SAGOE</name>
<dbReference type="SUPFAM" id="SSF57667">
    <property type="entry name" value="beta-beta-alpha zinc fingers"/>
    <property type="match status" value="1"/>
</dbReference>
<proteinExistence type="predicted"/>
<feature type="domain" description="C2H2-type" evidence="7">
    <location>
        <begin position="280"/>
        <end position="306"/>
    </location>
</feature>
<dbReference type="EMBL" id="JASSZA010000023">
    <property type="protein sequence ID" value="KAK2083213.1"/>
    <property type="molecule type" value="Genomic_DNA"/>
</dbReference>
<gene>
    <name evidence="8" type="primary">KLF8_2</name>
    <name evidence="8" type="ORF">P7K49_038449</name>
</gene>
<reference evidence="8 9" key="1">
    <citation type="submission" date="2023-05" db="EMBL/GenBank/DDBJ databases">
        <title>B98-5 Cell Line De Novo Hybrid Assembly: An Optical Mapping Approach.</title>
        <authorList>
            <person name="Kananen K."/>
            <person name="Auerbach J.A."/>
            <person name="Kautto E."/>
            <person name="Blachly J.S."/>
        </authorList>
    </citation>
    <scope>NUCLEOTIDE SEQUENCE [LARGE SCALE GENOMIC DNA]</scope>
    <source>
        <strain evidence="8">B95-8</strain>
        <tissue evidence="8">Cell line</tissue>
    </source>
</reference>
<dbReference type="PANTHER" id="PTHR23235">
    <property type="entry name" value="KRUEPPEL-LIKE TRANSCRIPTION FACTOR"/>
    <property type="match status" value="1"/>
</dbReference>
<dbReference type="Proteomes" id="UP001266305">
    <property type="component" value="Unassembled WGS sequence"/>
</dbReference>
<sequence length="328" mass="35214">MHPSFVYFFKGTGSVQNRDPPEIEDRSNMTSPPLLDANPMENQALFNDIKIEPPEELLASDFSLPQVEPVDLSFHKPKAPLQPASMLQAPICPPKPRSAPQTLVVSTSTSDMSSAANIPAVLTPGSVLTSSQSSGGQQILHVIHTIPSVSLPNKMGGLKTIPVVVQSLPMVYTTLPADGGPAAITVPLIGGDGKNAGSEFRKVTVKFLFHHYPPSASSPPRVKVDPTSMSPLEIPSDSEESAIESGSSALQSLQGLQQEPSAMAQMQGEESLDLKRRRIHQCDFAGCSKVYTKSSHLKAHRRIHTGIGGQNKNFNIAANDKRVREKSS</sequence>
<dbReference type="PROSITE" id="PS50157">
    <property type="entry name" value="ZINC_FINGER_C2H2_2"/>
    <property type="match status" value="1"/>
</dbReference>
<dbReference type="InterPro" id="IPR036236">
    <property type="entry name" value="Znf_C2H2_sf"/>
</dbReference>
<keyword evidence="9" id="KW-1185">Reference proteome</keyword>
<keyword evidence="4" id="KW-0862">Zinc</keyword>
<comment type="caution">
    <text evidence="8">The sequence shown here is derived from an EMBL/GenBank/DDBJ whole genome shotgun (WGS) entry which is preliminary data.</text>
</comment>
<accession>A0ABQ9TFG8</accession>